<dbReference type="InterPro" id="IPR023631">
    <property type="entry name" value="Amidase_dom"/>
</dbReference>
<accession>A0A168F7X6</accession>
<evidence type="ECO:0000313" key="4">
    <source>
        <dbReference type="Proteomes" id="UP000078544"/>
    </source>
</evidence>
<dbReference type="AlphaFoldDB" id="A0A168F7X6"/>
<dbReference type="PANTHER" id="PTHR11895">
    <property type="entry name" value="TRANSAMIDASE"/>
    <property type="match status" value="1"/>
</dbReference>
<gene>
    <name evidence="3" type="ORF">AAL_02149</name>
</gene>
<dbReference type="STRING" id="1081109.A0A168F7X6"/>
<comment type="caution">
    <text evidence="3">The sequence shown here is derived from an EMBL/GenBank/DDBJ whole genome shotgun (WGS) entry which is preliminary data.</text>
</comment>
<protein>
    <submittedName>
        <fullName evidence="3">Glutamyl-tRNA(Gln) amidotransferase subunit A</fullName>
    </submittedName>
</protein>
<dbReference type="PANTHER" id="PTHR11895:SF7">
    <property type="entry name" value="GLUTAMYL-TRNA(GLN) AMIDOTRANSFERASE SUBUNIT A, MITOCHONDRIAL"/>
    <property type="match status" value="1"/>
</dbReference>
<dbReference type="SUPFAM" id="SSF75304">
    <property type="entry name" value="Amidase signature (AS) enzymes"/>
    <property type="match status" value="1"/>
</dbReference>
<dbReference type="OrthoDB" id="6428749at2759"/>
<dbReference type="Gene3D" id="3.90.1300.10">
    <property type="entry name" value="Amidase signature (AS) domain"/>
    <property type="match status" value="1"/>
</dbReference>
<keyword evidence="3" id="KW-0808">Transferase</keyword>
<name>A0A168F7X6_9HYPO</name>
<sequence length="433" mass="46447">MAVVKTDLFRLSASQTAELIRSNHISAQEYAHALLERVRERDPQVRAWVYLDEEAVLEQAQKLDQLSPEERGPLHGVAIGVKDIFLTRDMPTRYNSRLHAYDGNAAADSAAVSVLRAAGAIIFGKTATTEFAAMTEGGPCSNPHNPKHTPGGSSSGSAASVADCQVPVSIGTQTGGSIVRPGSFNGCYAFKPTWGTISTEGVGRFSISADTPGFYARTVDDMELLSRVFQLPAPLRTTISVAGSKIAFIKTHIWPNAGPGTVAAWNDAQQLLANAGAHVLDVSMPDEFARCAEWREIIVSEEARAAFMPKYREDKTKLHADIVTLVENAHPPGRAAILEAHDSVAQLRAQWDRFASQYDIILTPSAVDEAPEGLESTGTAIFCCMWTILHVPAMNVPGFRGACGLPIGLTVVGARYTDMDVLSAGKAVGKVFN</sequence>
<dbReference type="InterPro" id="IPR036928">
    <property type="entry name" value="AS_sf"/>
</dbReference>
<feature type="domain" description="Amidase" evidence="2">
    <location>
        <begin position="32"/>
        <end position="422"/>
    </location>
</feature>
<proteinExistence type="predicted"/>
<evidence type="ECO:0000256" key="1">
    <source>
        <dbReference type="SAM" id="MobiDB-lite"/>
    </source>
</evidence>
<dbReference type="EMBL" id="AZGY01000003">
    <property type="protein sequence ID" value="KZZ99577.1"/>
    <property type="molecule type" value="Genomic_DNA"/>
</dbReference>
<dbReference type="Proteomes" id="UP000078544">
    <property type="component" value="Unassembled WGS sequence"/>
</dbReference>
<dbReference type="Pfam" id="PF01425">
    <property type="entry name" value="Amidase"/>
    <property type="match status" value="1"/>
</dbReference>
<dbReference type="GO" id="GO:0016740">
    <property type="term" value="F:transferase activity"/>
    <property type="evidence" value="ECO:0007669"/>
    <property type="project" value="UniProtKB-KW"/>
</dbReference>
<organism evidence="3 4">
    <name type="scientific">Moelleriella libera RCEF 2490</name>
    <dbReference type="NCBI Taxonomy" id="1081109"/>
    <lineage>
        <taxon>Eukaryota</taxon>
        <taxon>Fungi</taxon>
        <taxon>Dikarya</taxon>
        <taxon>Ascomycota</taxon>
        <taxon>Pezizomycotina</taxon>
        <taxon>Sordariomycetes</taxon>
        <taxon>Hypocreomycetidae</taxon>
        <taxon>Hypocreales</taxon>
        <taxon>Clavicipitaceae</taxon>
        <taxon>Moelleriella</taxon>
    </lineage>
</organism>
<reference evidence="3 4" key="1">
    <citation type="journal article" date="2016" name="Genome Biol. Evol.">
        <title>Divergent and convergent evolution of fungal pathogenicity.</title>
        <authorList>
            <person name="Shang Y."/>
            <person name="Xiao G."/>
            <person name="Zheng P."/>
            <person name="Cen K."/>
            <person name="Zhan S."/>
            <person name="Wang C."/>
        </authorList>
    </citation>
    <scope>NUCLEOTIDE SEQUENCE [LARGE SCALE GENOMIC DNA]</scope>
    <source>
        <strain evidence="3 4">RCEF 2490</strain>
    </source>
</reference>
<dbReference type="InterPro" id="IPR000120">
    <property type="entry name" value="Amidase"/>
</dbReference>
<feature type="region of interest" description="Disordered" evidence="1">
    <location>
        <begin position="137"/>
        <end position="158"/>
    </location>
</feature>
<evidence type="ECO:0000313" key="3">
    <source>
        <dbReference type="EMBL" id="KZZ99577.1"/>
    </source>
</evidence>
<evidence type="ECO:0000259" key="2">
    <source>
        <dbReference type="Pfam" id="PF01425"/>
    </source>
</evidence>
<keyword evidence="4" id="KW-1185">Reference proteome</keyword>